<dbReference type="Proteomes" id="UP000324800">
    <property type="component" value="Unassembled WGS sequence"/>
</dbReference>
<reference evidence="1 2" key="1">
    <citation type="submission" date="2019-03" db="EMBL/GenBank/DDBJ databases">
        <title>Single cell metagenomics reveals metabolic interactions within the superorganism composed of flagellate Streblomastix strix and complex community of Bacteroidetes bacteria on its surface.</title>
        <authorList>
            <person name="Treitli S.C."/>
            <person name="Kolisko M."/>
            <person name="Husnik F."/>
            <person name="Keeling P."/>
            <person name="Hampl V."/>
        </authorList>
    </citation>
    <scope>NUCLEOTIDE SEQUENCE [LARGE SCALE GENOMIC DNA]</scope>
    <source>
        <strain evidence="1">ST1C</strain>
    </source>
</reference>
<dbReference type="InterPro" id="IPR035892">
    <property type="entry name" value="C2_domain_sf"/>
</dbReference>
<organism evidence="1 2">
    <name type="scientific">Streblomastix strix</name>
    <dbReference type="NCBI Taxonomy" id="222440"/>
    <lineage>
        <taxon>Eukaryota</taxon>
        <taxon>Metamonada</taxon>
        <taxon>Preaxostyla</taxon>
        <taxon>Oxymonadida</taxon>
        <taxon>Streblomastigidae</taxon>
        <taxon>Streblomastix</taxon>
    </lineage>
</organism>
<gene>
    <name evidence="1" type="ORF">EZS28_007870</name>
</gene>
<dbReference type="Gene3D" id="2.60.40.150">
    <property type="entry name" value="C2 domain"/>
    <property type="match status" value="1"/>
</dbReference>
<dbReference type="EMBL" id="SNRW01001386">
    <property type="protein sequence ID" value="KAA6396602.1"/>
    <property type="molecule type" value="Genomic_DNA"/>
</dbReference>
<proteinExistence type="predicted"/>
<name>A0A5J4WPV9_9EUKA</name>
<evidence type="ECO:0008006" key="3">
    <source>
        <dbReference type="Google" id="ProtNLM"/>
    </source>
</evidence>
<accession>A0A5J4WPV9</accession>
<evidence type="ECO:0000313" key="1">
    <source>
        <dbReference type="EMBL" id="KAA6396602.1"/>
    </source>
</evidence>
<dbReference type="OrthoDB" id="5973539at2759"/>
<sequence>MKDFQFDPNQTYDRELKIQVFNRDPQGRQDKLIGEQALPIRPYENNQQNVEVPLEGKGIKSGTQPGVVELNIDYIPEELQKQNYIDKQKKMNKLGYDDSGDEYFDMLIGNDSGIGRNEQKVNNN</sequence>
<dbReference type="SUPFAM" id="SSF49562">
    <property type="entry name" value="C2 domain (Calcium/lipid-binding domain, CaLB)"/>
    <property type="match status" value="1"/>
</dbReference>
<protein>
    <recommendedName>
        <fullName evidence="3">C2 domain-containing protein</fullName>
    </recommendedName>
</protein>
<comment type="caution">
    <text evidence="1">The sequence shown here is derived from an EMBL/GenBank/DDBJ whole genome shotgun (WGS) entry which is preliminary data.</text>
</comment>
<evidence type="ECO:0000313" key="2">
    <source>
        <dbReference type="Proteomes" id="UP000324800"/>
    </source>
</evidence>
<dbReference type="AlphaFoldDB" id="A0A5J4WPV9"/>